<evidence type="ECO:0000313" key="2">
    <source>
        <dbReference type="EMBL" id="MBC6996079.1"/>
    </source>
</evidence>
<feature type="signal peptide" evidence="1">
    <location>
        <begin position="1"/>
        <end position="19"/>
    </location>
</feature>
<evidence type="ECO:0000313" key="3">
    <source>
        <dbReference type="Proteomes" id="UP000650081"/>
    </source>
</evidence>
<sequence>MQRTLLGLLLIFSATALSAQRRGPEAYHRGVSIAVELGLETERRETYSLFLRNPPVLPNPETPQPPPILLVRPGNDTLRYFFQEDTDFSGRPARRTQRYNFQVKLEKKLLSGMEFGGGVFFSSGSLDTELENPAAPFDDFAYRVSKVDYLKYGVSAILKFHLFQHRRLQPHLGIQPLFHLERVNALERSVIFPAYGIEHPVALPPDPYTFFVLDLRLLCGLSYSLTDRFLLGLNAVGFSATRRAYLGLEWKYRLTDY</sequence>
<protein>
    <submittedName>
        <fullName evidence="2">Uncharacterized protein</fullName>
    </submittedName>
</protein>
<feature type="chain" id="PRO_5037356425" evidence="1">
    <location>
        <begin position="20"/>
        <end position="257"/>
    </location>
</feature>
<comment type="caution">
    <text evidence="2">The sequence shown here is derived from an EMBL/GenBank/DDBJ whole genome shotgun (WGS) entry which is preliminary data.</text>
</comment>
<reference evidence="2" key="1">
    <citation type="submission" date="2020-08" db="EMBL/GenBank/DDBJ databases">
        <title>Lewinella bacteria from marine environments.</title>
        <authorList>
            <person name="Zhong Y."/>
        </authorList>
    </citation>
    <scope>NUCLEOTIDE SEQUENCE</scope>
    <source>
        <strain evidence="2">KCTC 42187</strain>
    </source>
</reference>
<keyword evidence="1" id="KW-0732">Signal</keyword>
<dbReference type="AlphaFoldDB" id="A0A923PRC9"/>
<dbReference type="Proteomes" id="UP000650081">
    <property type="component" value="Unassembled WGS sequence"/>
</dbReference>
<evidence type="ECO:0000256" key="1">
    <source>
        <dbReference type="SAM" id="SignalP"/>
    </source>
</evidence>
<gene>
    <name evidence="2" type="ORF">H9S92_18055</name>
</gene>
<accession>A0A923PRC9</accession>
<name>A0A923PRC9_9BACT</name>
<keyword evidence="3" id="KW-1185">Reference proteome</keyword>
<proteinExistence type="predicted"/>
<dbReference type="EMBL" id="JACSIT010000149">
    <property type="protein sequence ID" value="MBC6996079.1"/>
    <property type="molecule type" value="Genomic_DNA"/>
</dbReference>
<organism evidence="2 3">
    <name type="scientific">Neolewinella lacunae</name>
    <dbReference type="NCBI Taxonomy" id="1517758"/>
    <lineage>
        <taxon>Bacteria</taxon>
        <taxon>Pseudomonadati</taxon>
        <taxon>Bacteroidota</taxon>
        <taxon>Saprospiria</taxon>
        <taxon>Saprospirales</taxon>
        <taxon>Lewinellaceae</taxon>
        <taxon>Neolewinella</taxon>
    </lineage>
</organism>
<dbReference type="RefSeq" id="WP_187468099.1">
    <property type="nucleotide sequence ID" value="NZ_JACSIT010000149.1"/>
</dbReference>